<reference evidence="3 4" key="1">
    <citation type="submission" date="2024-01" db="EMBL/GenBank/DDBJ databases">
        <title>The complete chloroplast genome sequence of Lithospermum erythrorhizon: insights into the phylogenetic relationship among Boraginaceae species and the maternal lineages of purple gromwells.</title>
        <authorList>
            <person name="Okada T."/>
            <person name="Watanabe K."/>
        </authorList>
    </citation>
    <scope>NUCLEOTIDE SEQUENCE [LARGE SCALE GENOMIC DNA]</scope>
</reference>
<evidence type="ECO:0000256" key="2">
    <source>
        <dbReference type="SAM" id="MobiDB-lite"/>
    </source>
</evidence>
<evidence type="ECO:0000256" key="1">
    <source>
        <dbReference type="SAM" id="Coils"/>
    </source>
</evidence>
<feature type="compositionally biased region" description="Polar residues" evidence="2">
    <location>
        <begin position="422"/>
        <end position="433"/>
    </location>
</feature>
<feature type="compositionally biased region" description="Polar residues" evidence="2">
    <location>
        <begin position="44"/>
        <end position="61"/>
    </location>
</feature>
<dbReference type="AlphaFoldDB" id="A0AAV3R874"/>
<protein>
    <submittedName>
        <fullName evidence="3">Uncharacterized protein</fullName>
    </submittedName>
</protein>
<dbReference type="PANTHER" id="PTHR34057:SF1">
    <property type="entry name" value="ELONGATION FACTOR"/>
    <property type="match status" value="1"/>
</dbReference>
<evidence type="ECO:0000313" key="4">
    <source>
        <dbReference type="Proteomes" id="UP001454036"/>
    </source>
</evidence>
<dbReference type="CDD" id="cd11650">
    <property type="entry name" value="AT4G37440_like"/>
    <property type="match status" value="1"/>
</dbReference>
<keyword evidence="4" id="KW-1185">Reference proteome</keyword>
<keyword evidence="1" id="KW-0175">Coiled coil</keyword>
<feature type="compositionally biased region" description="Basic and acidic residues" evidence="2">
    <location>
        <begin position="27"/>
        <end position="39"/>
    </location>
</feature>
<gene>
    <name evidence="3" type="ORF">LIER_25368</name>
</gene>
<dbReference type="PANTHER" id="PTHR34057">
    <property type="entry name" value="ELONGATION FACTOR"/>
    <property type="match status" value="1"/>
</dbReference>
<organism evidence="3 4">
    <name type="scientific">Lithospermum erythrorhizon</name>
    <name type="common">Purple gromwell</name>
    <name type="synonym">Lithospermum officinale var. erythrorhizon</name>
    <dbReference type="NCBI Taxonomy" id="34254"/>
    <lineage>
        <taxon>Eukaryota</taxon>
        <taxon>Viridiplantae</taxon>
        <taxon>Streptophyta</taxon>
        <taxon>Embryophyta</taxon>
        <taxon>Tracheophyta</taxon>
        <taxon>Spermatophyta</taxon>
        <taxon>Magnoliopsida</taxon>
        <taxon>eudicotyledons</taxon>
        <taxon>Gunneridae</taxon>
        <taxon>Pentapetalae</taxon>
        <taxon>asterids</taxon>
        <taxon>lamiids</taxon>
        <taxon>Boraginales</taxon>
        <taxon>Boraginaceae</taxon>
        <taxon>Boraginoideae</taxon>
        <taxon>Lithospermeae</taxon>
        <taxon>Lithospermum</taxon>
    </lineage>
</organism>
<feature type="region of interest" description="Disordered" evidence="2">
    <location>
        <begin position="387"/>
        <end position="464"/>
    </location>
</feature>
<dbReference type="EMBL" id="BAABME010007616">
    <property type="protein sequence ID" value="GAA0171305.1"/>
    <property type="molecule type" value="Genomic_DNA"/>
</dbReference>
<accession>A0AAV3R874</accession>
<sequence>MGSMLDQKVKTPRVADDVAVDVTGFRRNGDSRMAAKQDPDETDCSSSFADTTSGTENLSGHSDTEVESQFHEDGSFSAFDGFSNLFPMRKKKLTTHWRNFIRPLMWRCKWAELKIRELQSQAAKYSREIAACDQRKHAVLDQTIIEEYGSRSLPYSFQNHRQKLMKRRNRNKIQDTIDTTLYISNHCLFSFHENRKNDLDGASFGDDFSNPVSRNASGVDDSGNDFLEVNDNILEQTLRNIELTQARVHKMKTQLDIVMFEYAYKFSSSESLSHLPGDAQTLSNPSPTFSACNGDNVSVRGLPSPPYIQECDLGDFIIPDSMASSYGEAVLIPDIIESTAEFLSLTDVTQHHGIVGDSIEKIVDNINMPNGSVEIEGGFSLKAIKTEPSNPEELQDSDNSEEDESVGPLHPTIMESAKTDITLHQSTSISGLTSGIHIPKNKRKRGERKAGSVGWSRHDFDFDN</sequence>
<feature type="region of interest" description="Disordered" evidence="2">
    <location>
        <begin position="26"/>
        <end position="62"/>
    </location>
</feature>
<dbReference type="InterPro" id="IPR038745">
    <property type="entry name" value="AT4G37440-like"/>
</dbReference>
<name>A0AAV3R874_LITER</name>
<dbReference type="Proteomes" id="UP001454036">
    <property type="component" value="Unassembled WGS sequence"/>
</dbReference>
<feature type="coiled-coil region" evidence="1">
    <location>
        <begin position="108"/>
        <end position="135"/>
    </location>
</feature>
<evidence type="ECO:0000313" key="3">
    <source>
        <dbReference type="EMBL" id="GAA0171305.1"/>
    </source>
</evidence>
<comment type="caution">
    <text evidence="3">The sequence shown here is derived from an EMBL/GenBank/DDBJ whole genome shotgun (WGS) entry which is preliminary data.</text>
</comment>
<feature type="compositionally biased region" description="Acidic residues" evidence="2">
    <location>
        <begin position="393"/>
        <end position="405"/>
    </location>
</feature>
<proteinExistence type="predicted"/>